<keyword evidence="3" id="KW-0813">Transport</keyword>
<feature type="domain" description="K+ potassium transporter C-terminal" evidence="13">
    <location>
        <begin position="562"/>
        <end position="775"/>
    </location>
</feature>
<feature type="transmembrane region" description="Helical" evidence="10">
    <location>
        <begin position="482"/>
        <end position="505"/>
    </location>
</feature>
<evidence type="ECO:0000256" key="11">
    <source>
        <dbReference type="SAM" id="MobiDB-lite"/>
    </source>
</evidence>
<dbReference type="PANTHER" id="PTHR30540:SF94">
    <property type="entry name" value="POTASSIUM TRANSPORTER 5"/>
    <property type="match status" value="1"/>
</dbReference>
<dbReference type="AlphaFoldDB" id="A0A811NQS3"/>
<feature type="transmembrane region" description="Helical" evidence="10">
    <location>
        <begin position="430"/>
        <end position="448"/>
    </location>
</feature>
<keyword evidence="5 10" id="KW-0812">Transmembrane</keyword>
<keyword evidence="4 10" id="KW-0633">Potassium transport</keyword>
<gene>
    <name evidence="14" type="ORF">NCGR_LOCUS19154</name>
</gene>
<evidence type="ECO:0000256" key="4">
    <source>
        <dbReference type="ARBA" id="ARBA00022538"/>
    </source>
</evidence>
<evidence type="ECO:0000256" key="1">
    <source>
        <dbReference type="ARBA" id="ARBA00004141"/>
    </source>
</evidence>
<feature type="compositionally biased region" description="Polar residues" evidence="11">
    <location>
        <begin position="1"/>
        <end position="11"/>
    </location>
</feature>
<feature type="transmembrane region" description="Helical" evidence="10">
    <location>
        <begin position="302"/>
        <end position="321"/>
    </location>
</feature>
<comment type="subcellular location">
    <subcellularLocation>
        <location evidence="1 10">Membrane</location>
        <topology evidence="1 10">Multi-pass membrane protein</topology>
    </subcellularLocation>
</comment>
<comment type="function">
    <text evidence="10">Potassium transporter.</text>
</comment>
<dbReference type="Pfam" id="PF22776">
    <property type="entry name" value="K_trans_C"/>
    <property type="match status" value="1"/>
</dbReference>
<feature type="transmembrane region" description="Helical" evidence="10">
    <location>
        <begin position="454"/>
        <end position="475"/>
    </location>
</feature>
<dbReference type="InterPro" id="IPR003855">
    <property type="entry name" value="K+_transporter"/>
</dbReference>
<name>A0A811NQS3_9POAL</name>
<evidence type="ECO:0000256" key="5">
    <source>
        <dbReference type="ARBA" id="ARBA00022692"/>
    </source>
</evidence>
<keyword evidence="8 10" id="KW-0406">Ion transport</keyword>
<evidence type="ECO:0000256" key="10">
    <source>
        <dbReference type="RuleBase" id="RU321113"/>
    </source>
</evidence>
<dbReference type="OrthoDB" id="504708at2759"/>
<keyword evidence="15" id="KW-1185">Reference proteome</keyword>
<keyword evidence="7 10" id="KW-1133">Transmembrane helix</keyword>
<dbReference type="EMBL" id="CAJGYO010000005">
    <property type="protein sequence ID" value="CAD6228354.1"/>
    <property type="molecule type" value="Genomic_DNA"/>
</dbReference>
<dbReference type="InterPro" id="IPR053952">
    <property type="entry name" value="K_trans_C"/>
</dbReference>
<keyword evidence="6 10" id="KW-0630">Potassium</keyword>
<dbReference type="Pfam" id="PF02705">
    <property type="entry name" value="K_trans"/>
    <property type="match status" value="1"/>
</dbReference>
<dbReference type="Proteomes" id="UP000604825">
    <property type="component" value="Unassembled WGS sequence"/>
</dbReference>
<dbReference type="InterPro" id="IPR053951">
    <property type="entry name" value="K_trans_N"/>
</dbReference>
<feature type="transmembrane region" description="Helical" evidence="10">
    <location>
        <begin position="333"/>
        <end position="353"/>
    </location>
</feature>
<evidence type="ECO:0000259" key="12">
    <source>
        <dbReference type="Pfam" id="PF02705"/>
    </source>
</evidence>
<evidence type="ECO:0000256" key="3">
    <source>
        <dbReference type="ARBA" id="ARBA00022448"/>
    </source>
</evidence>
<evidence type="ECO:0000259" key="13">
    <source>
        <dbReference type="Pfam" id="PF22776"/>
    </source>
</evidence>
<dbReference type="GO" id="GO:0015079">
    <property type="term" value="F:potassium ion transmembrane transporter activity"/>
    <property type="evidence" value="ECO:0007669"/>
    <property type="project" value="UniProtKB-UniRule"/>
</dbReference>
<feature type="domain" description="K+ potassium transporter integral membrane" evidence="12">
    <location>
        <begin position="62"/>
        <end position="547"/>
    </location>
</feature>
<feature type="transmembrane region" description="Helical" evidence="10">
    <location>
        <begin position="256"/>
        <end position="276"/>
    </location>
</feature>
<comment type="caution">
    <text evidence="14">The sequence shown here is derived from an EMBL/GenBank/DDBJ whole genome shotgun (WGS) entry which is preliminary data.</text>
</comment>
<organism evidence="14 15">
    <name type="scientific">Miscanthus lutarioriparius</name>
    <dbReference type="NCBI Taxonomy" id="422564"/>
    <lineage>
        <taxon>Eukaryota</taxon>
        <taxon>Viridiplantae</taxon>
        <taxon>Streptophyta</taxon>
        <taxon>Embryophyta</taxon>
        <taxon>Tracheophyta</taxon>
        <taxon>Spermatophyta</taxon>
        <taxon>Magnoliopsida</taxon>
        <taxon>Liliopsida</taxon>
        <taxon>Poales</taxon>
        <taxon>Poaceae</taxon>
        <taxon>PACMAD clade</taxon>
        <taxon>Panicoideae</taxon>
        <taxon>Andropogonodae</taxon>
        <taxon>Andropogoneae</taxon>
        <taxon>Saccharinae</taxon>
        <taxon>Miscanthus</taxon>
    </lineage>
</organism>
<evidence type="ECO:0000313" key="15">
    <source>
        <dbReference type="Proteomes" id="UP000604825"/>
    </source>
</evidence>
<reference evidence="14" key="1">
    <citation type="submission" date="2020-10" db="EMBL/GenBank/DDBJ databases">
        <authorList>
            <person name="Han B."/>
            <person name="Lu T."/>
            <person name="Zhao Q."/>
            <person name="Huang X."/>
            <person name="Zhao Y."/>
        </authorList>
    </citation>
    <scope>NUCLEOTIDE SEQUENCE</scope>
</reference>
<dbReference type="PANTHER" id="PTHR30540">
    <property type="entry name" value="OSMOTIC STRESS POTASSIUM TRANSPORTER"/>
    <property type="match status" value="1"/>
</dbReference>
<comment type="similarity">
    <text evidence="2 10">Belongs to the HAK/KUP transporter (TC 2.A.72.3) family.</text>
</comment>
<evidence type="ECO:0000256" key="2">
    <source>
        <dbReference type="ARBA" id="ARBA00008440"/>
    </source>
</evidence>
<evidence type="ECO:0000256" key="9">
    <source>
        <dbReference type="ARBA" id="ARBA00023136"/>
    </source>
</evidence>
<evidence type="ECO:0000256" key="8">
    <source>
        <dbReference type="ARBA" id="ARBA00023065"/>
    </source>
</evidence>
<keyword evidence="9 10" id="KW-0472">Membrane</keyword>
<accession>A0A811NQS3</accession>
<evidence type="ECO:0000256" key="7">
    <source>
        <dbReference type="ARBA" id="ARBA00022989"/>
    </source>
</evidence>
<proteinExistence type="inferred from homology"/>
<feature type="transmembrane region" description="Helical" evidence="10">
    <location>
        <begin position="373"/>
        <end position="401"/>
    </location>
</feature>
<feature type="transmembrane region" description="Helical" evidence="10">
    <location>
        <begin position="96"/>
        <end position="113"/>
    </location>
</feature>
<evidence type="ECO:0000313" key="14">
    <source>
        <dbReference type="EMBL" id="CAD6228354.1"/>
    </source>
</evidence>
<sequence>MAEPQHTSSNGAAHGDANSEHASERMPPKRLQRFDSLHMEAGMIPGGSTHAAKVGWATTLHLAFQSIGVVYGDMGTSPLYVFSSTFTNGINNTDDLLGVMSLIIYTVILLPLIKYCFIVLRANDNGDGGTFALYSLISRYARISLIPNQQAEDAMVSRYKLESPTNRIKRAHWIKNKMENSPKFKITLFLVTVLGTSMVIGDGVLTPCISVLSAVGGIKQKATNLTQGQIAGISIAILIVLFLVQRFGTDKVGYTFSPIILTWFILIAGIGVYNLIKHDTSVLKAFNPKYIVDYFKRNGKQGWISLGGVILCITGTEAMFADLGHFNMRAIQIGFSVVLFPAVLLAYIGQAAYLLIYPENVANTFYKSIPGPLYWPTFVVAVAAAIIASQAMISGAFAIIAQSQVLGCFPRVRVTHTSTKYEGQVYIPEINYALMILCVAVTAIFQTTGKIGNAYGIAVVFVMFITTLLVTLVMVMIWKTSLLWIALFLVIIGGAELVYLSSALYKFTQGGYLPLAFAAILMFIMATWHYVHVHRYNYELQNKVSSNYVAELASRRNLARLPGIGLLYSELVQGIPPILPHLVENVPSIHSVLVIISIKYLPISKIETNERFLFRYVEPRDYRVFRCVVRYGYNDKVEDPREFEGLLIEHLKKFIHQESFYSQGGDHSTEDLEDAIEPSDTVRGATLSKSFSDRSATVPPNGCIDVIQIIQREMEDGVVHMLGETNVVAGPNADLLKKIIVDYAYSFMRKNFRQPEKITCVPHNRLLRVGMTYEI</sequence>
<feature type="transmembrane region" description="Helical" evidence="10">
    <location>
        <begin position="511"/>
        <end position="531"/>
    </location>
</feature>
<dbReference type="GO" id="GO:0016020">
    <property type="term" value="C:membrane"/>
    <property type="evidence" value="ECO:0007669"/>
    <property type="project" value="UniProtKB-SubCell"/>
</dbReference>
<comment type="caution">
    <text evidence="10">Lacks conserved residue(s) required for the propagation of feature annotation.</text>
</comment>
<evidence type="ECO:0000256" key="6">
    <source>
        <dbReference type="ARBA" id="ARBA00022958"/>
    </source>
</evidence>
<feature type="compositionally biased region" description="Basic and acidic residues" evidence="11">
    <location>
        <begin position="17"/>
        <end position="27"/>
    </location>
</feature>
<feature type="transmembrane region" description="Helical" evidence="10">
    <location>
        <begin position="225"/>
        <end position="244"/>
    </location>
</feature>
<protein>
    <recommendedName>
        <fullName evidence="10">Potassium transporter</fullName>
    </recommendedName>
</protein>
<dbReference type="NCBIfam" id="TIGR00794">
    <property type="entry name" value="kup"/>
    <property type="match status" value="1"/>
</dbReference>
<feature type="region of interest" description="Disordered" evidence="11">
    <location>
        <begin position="1"/>
        <end position="27"/>
    </location>
</feature>